<evidence type="ECO:0000313" key="1">
    <source>
        <dbReference type="EMBL" id="EEG33072.1"/>
    </source>
</evidence>
<gene>
    <name evidence="1" type="ORF">NEIFLAOT_01875</name>
</gene>
<evidence type="ECO:0000313" key="2">
    <source>
        <dbReference type="Proteomes" id="UP000004457"/>
    </source>
</evidence>
<accession>C0EPI5</accession>
<dbReference type="Proteomes" id="UP000004457">
    <property type="component" value="Unassembled WGS sequence"/>
</dbReference>
<sequence>MNIETGGRFVCYWVLCLPYGGRLKNGKRVSSLYKLRFQTTLSVPDNGMY</sequence>
<comment type="caution">
    <text evidence="1">The sequence shown here is derived from an EMBL/GenBank/DDBJ whole genome shotgun (WGS) entry which is preliminary data.</text>
</comment>
<keyword evidence="2" id="KW-1185">Reference proteome</keyword>
<dbReference type="AlphaFoldDB" id="C0EPI5"/>
<protein>
    <submittedName>
        <fullName evidence="1">Uncharacterized protein</fullName>
    </submittedName>
</protein>
<proteinExistence type="predicted"/>
<name>C0EPI5_NEIFL</name>
<organism evidence="1 2">
    <name type="scientific">Neisseria flavescens NRL30031/H210</name>
    <dbReference type="NCBI Taxonomy" id="546264"/>
    <lineage>
        <taxon>Bacteria</taxon>
        <taxon>Pseudomonadati</taxon>
        <taxon>Pseudomonadota</taxon>
        <taxon>Betaproteobacteria</taxon>
        <taxon>Neisseriales</taxon>
        <taxon>Neisseriaceae</taxon>
        <taxon>Neisseria</taxon>
    </lineage>
</organism>
<reference evidence="1 2" key="1">
    <citation type="submission" date="2009-01" db="EMBL/GenBank/DDBJ databases">
        <authorList>
            <person name="Fulton L."/>
            <person name="Clifton S."/>
            <person name="Chinwalla A.T."/>
            <person name="Mitreva M."/>
            <person name="Sodergren E."/>
            <person name="Weinstock G."/>
            <person name="Clifton S."/>
            <person name="Dooling D.J."/>
            <person name="Fulton B."/>
            <person name="Minx P."/>
            <person name="Pepin K.H."/>
            <person name="Johnson M."/>
            <person name="Bhonagiri V."/>
            <person name="Nash W.E."/>
            <person name="Mardis E.R."/>
            <person name="Wilson R.K."/>
        </authorList>
    </citation>
    <scope>NUCLEOTIDE SEQUENCE [LARGE SCALE GENOMIC DNA]</scope>
    <source>
        <strain evidence="1 2">NRL30031/H210</strain>
    </source>
</reference>
<dbReference type="EMBL" id="ACEN01000088">
    <property type="protein sequence ID" value="EEG33072.1"/>
    <property type="molecule type" value="Genomic_DNA"/>
</dbReference>